<accession>A0A512I9L4</accession>
<protein>
    <submittedName>
        <fullName evidence="3">Alkyl hydroperoxide reductase AhpD</fullName>
    </submittedName>
</protein>
<feature type="compositionally biased region" description="Low complexity" evidence="1">
    <location>
        <begin position="156"/>
        <end position="166"/>
    </location>
</feature>
<dbReference type="PANTHER" id="PTHR35446">
    <property type="entry name" value="SI:CH211-175M2.5"/>
    <property type="match status" value="1"/>
</dbReference>
<dbReference type="Pfam" id="PF02627">
    <property type="entry name" value="CMD"/>
    <property type="match status" value="1"/>
</dbReference>
<dbReference type="InterPro" id="IPR003779">
    <property type="entry name" value="CMD-like"/>
</dbReference>
<dbReference type="Proteomes" id="UP000321103">
    <property type="component" value="Unassembled WGS sequence"/>
</dbReference>
<dbReference type="STRING" id="388357.GCA_001580365_01736"/>
<evidence type="ECO:0000313" key="4">
    <source>
        <dbReference type="Proteomes" id="UP000321103"/>
    </source>
</evidence>
<dbReference type="Gene3D" id="1.20.1290.10">
    <property type="entry name" value="AhpD-like"/>
    <property type="match status" value="1"/>
</dbReference>
<evidence type="ECO:0000256" key="1">
    <source>
        <dbReference type="SAM" id="MobiDB-lite"/>
    </source>
</evidence>
<dbReference type="InterPro" id="IPR029032">
    <property type="entry name" value="AhpD-like"/>
</dbReference>
<organism evidence="3 4">
    <name type="scientific">Kocuria turfanensis</name>
    <dbReference type="NCBI Taxonomy" id="388357"/>
    <lineage>
        <taxon>Bacteria</taxon>
        <taxon>Bacillati</taxon>
        <taxon>Actinomycetota</taxon>
        <taxon>Actinomycetes</taxon>
        <taxon>Micrococcales</taxon>
        <taxon>Micrococcaceae</taxon>
        <taxon>Kocuria</taxon>
    </lineage>
</organism>
<gene>
    <name evidence="3" type="ORF">KTU01_05170</name>
</gene>
<dbReference type="RefSeq" id="WP_084271523.1">
    <property type="nucleotide sequence ID" value="NZ_BJZS01000016.1"/>
</dbReference>
<dbReference type="SUPFAM" id="SSF69118">
    <property type="entry name" value="AhpD-like"/>
    <property type="match status" value="1"/>
</dbReference>
<dbReference type="GO" id="GO:0051920">
    <property type="term" value="F:peroxiredoxin activity"/>
    <property type="evidence" value="ECO:0007669"/>
    <property type="project" value="InterPro"/>
</dbReference>
<dbReference type="NCBIfam" id="TIGR00778">
    <property type="entry name" value="ahpD_dom"/>
    <property type="match status" value="1"/>
</dbReference>
<dbReference type="InterPro" id="IPR004675">
    <property type="entry name" value="AhpD_core"/>
</dbReference>
<dbReference type="EMBL" id="BJZS01000016">
    <property type="protein sequence ID" value="GEO94394.1"/>
    <property type="molecule type" value="Genomic_DNA"/>
</dbReference>
<proteinExistence type="predicted"/>
<sequence>MTARDRFFLDKSDPDSWHALNGLAGTVAGAAEEAGISRAVLELVNVRISQLNGCAYCLDLHVRYAVKAGVSSQQLAVLTAWREAEALYSELERAALAVGEAATVLPEESARAAELAAAREALTDEQFSALQWAAVTMNAFNRISILSRHPVRSRGAAKAAAGTAPAPATPAPARVPGSGA</sequence>
<keyword evidence="4" id="KW-1185">Reference proteome</keyword>
<reference evidence="3 4" key="1">
    <citation type="submission" date="2019-07" db="EMBL/GenBank/DDBJ databases">
        <title>Whole genome shotgun sequence of Kocuria turfanensis NBRC 107627.</title>
        <authorList>
            <person name="Hosoyama A."/>
            <person name="Uohara A."/>
            <person name="Ohji S."/>
            <person name="Ichikawa N."/>
        </authorList>
    </citation>
    <scope>NUCLEOTIDE SEQUENCE [LARGE SCALE GENOMIC DNA]</scope>
    <source>
        <strain evidence="3 4">NBRC 107627</strain>
    </source>
</reference>
<dbReference type="PANTHER" id="PTHR35446:SF2">
    <property type="entry name" value="CARBOXYMUCONOLACTONE DECARBOXYLASE-LIKE DOMAIN-CONTAINING PROTEIN"/>
    <property type="match status" value="1"/>
</dbReference>
<evidence type="ECO:0000313" key="3">
    <source>
        <dbReference type="EMBL" id="GEO94394.1"/>
    </source>
</evidence>
<comment type="caution">
    <text evidence="3">The sequence shown here is derived from an EMBL/GenBank/DDBJ whole genome shotgun (WGS) entry which is preliminary data.</text>
</comment>
<name>A0A512I9L4_9MICC</name>
<feature type="region of interest" description="Disordered" evidence="1">
    <location>
        <begin position="156"/>
        <end position="180"/>
    </location>
</feature>
<dbReference type="AlphaFoldDB" id="A0A512I9L4"/>
<feature type="domain" description="Carboxymuconolactone decarboxylase-like" evidence="2">
    <location>
        <begin position="26"/>
        <end position="99"/>
    </location>
</feature>
<evidence type="ECO:0000259" key="2">
    <source>
        <dbReference type="Pfam" id="PF02627"/>
    </source>
</evidence>